<evidence type="ECO:0000313" key="3">
    <source>
        <dbReference type="EMBL" id="PPQ35105.1"/>
    </source>
</evidence>
<evidence type="ECO:0000256" key="2">
    <source>
        <dbReference type="RuleBase" id="RU362080"/>
    </source>
</evidence>
<comment type="caution">
    <text evidence="3">The sequence shown here is derived from an EMBL/GenBank/DDBJ whole genome shotgun (WGS) entry which is preliminary data.</text>
</comment>
<accession>A0A2S6NJL6</accession>
<dbReference type="Gene3D" id="3.40.1620.10">
    <property type="entry name" value="YefM-like domain"/>
    <property type="match status" value="1"/>
</dbReference>
<dbReference type="EMBL" id="NHRY01000078">
    <property type="protein sequence ID" value="PPQ35105.1"/>
    <property type="molecule type" value="Genomic_DNA"/>
</dbReference>
<dbReference type="InterPro" id="IPR006442">
    <property type="entry name" value="Antitoxin_Phd/YefM"/>
</dbReference>
<evidence type="ECO:0000313" key="4">
    <source>
        <dbReference type="Proteomes" id="UP000239724"/>
    </source>
</evidence>
<keyword evidence="4" id="KW-1185">Reference proteome</keyword>
<dbReference type="InterPro" id="IPR036165">
    <property type="entry name" value="YefM-like_sf"/>
</dbReference>
<comment type="function">
    <text evidence="2">Antitoxin component of a type II toxin-antitoxin (TA) system.</text>
</comment>
<dbReference type="Proteomes" id="UP000239724">
    <property type="component" value="Unassembled WGS sequence"/>
</dbReference>
<dbReference type="Pfam" id="PF02604">
    <property type="entry name" value="PhdYeFM_antitox"/>
    <property type="match status" value="1"/>
</dbReference>
<protein>
    <recommendedName>
        <fullName evidence="2">Antitoxin</fullName>
    </recommendedName>
</protein>
<dbReference type="OrthoDB" id="7473440at2"/>
<dbReference type="AlphaFoldDB" id="A0A2S6NJL6"/>
<dbReference type="NCBIfam" id="TIGR01552">
    <property type="entry name" value="phd_fam"/>
    <property type="match status" value="1"/>
</dbReference>
<organism evidence="3 4">
    <name type="scientific">Rhodopila globiformis</name>
    <name type="common">Rhodopseudomonas globiformis</name>
    <dbReference type="NCBI Taxonomy" id="1071"/>
    <lineage>
        <taxon>Bacteria</taxon>
        <taxon>Pseudomonadati</taxon>
        <taxon>Pseudomonadota</taxon>
        <taxon>Alphaproteobacteria</taxon>
        <taxon>Acetobacterales</taxon>
        <taxon>Acetobacteraceae</taxon>
        <taxon>Rhodopila</taxon>
    </lineage>
</organism>
<evidence type="ECO:0000256" key="1">
    <source>
        <dbReference type="ARBA" id="ARBA00009981"/>
    </source>
</evidence>
<gene>
    <name evidence="3" type="ORF">CCS01_08615</name>
</gene>
<proteinExistence type="inferred from homology"/>
<reference evidence="3 4" key="1">
    <citation type="journal article" date="2018" name="Arch. Microbiol.">
        <title>New insights into the metabolic potential of the phototrophic purple bacterium Rhodopila globiformis DSM 161(T) from its draft genome sequence and evidence for a vanadium-dependent nitrogenase.</title>
        <authorList>
            <person name="Imhoff J.F."/>
            <person name="Rahn T."/>
            <person name="Kunzel S."/>
            <person name="Neulinger S.C."/>
        </authorList>
    </citation>
    <scope>NUCLEOTIDE SEQUENCE [LARGE SCALE GENOMIC DNA]</scope>
    <source>
        <strain evidence="3 4">DSM 161</strain>
    </source>
</reference>
<name>A0A2S6NJL6_RHOGL</name>
<comment type="similarity">
    <text evidence="1 2">Belongs to the phD/YefM antitoxin family.</text>
</comment>
<dbReference type="SUPFAM" id="SSF143120">
    <property type="entry name" value="YefM-like"/>
    <property type="match status" value="1"/>
</dbReference>
<sequence>MVVQNIGDLVMNIPISDAKAQLTELVRRAEAGEDIVLTRHGQPVMRLVRVRHMPTAAEKRALFADIMQSGRTKIATAGEDAARSQDFLYDDQGLPD</sequence>